<dbReference type="Pfam" id="PF02517">
    <property type="entry name" value="Rce1-like"/>
    <property type="match status" value="1"/>
</dbReference>
<keyword evidence="1" id="KW-0812">Transmembrane</keyword>
<keyword evidence="1" id="KW-0472">Membrane</keyword>
<dbReference type="InterPro" id="IPR003675">
    <property type="entry name" value="Rce1/LyrA-like_dom"/>
</dbReference>
<proteinExistence type="predicted"/>
<reference evidence="4" key="1">
    <citation type="submission" date="2016-04" db="EMBL/GenBank/DDBJ databases">
        <title>The genome sequence project of a novel Fervidobacterium isolate from a hot spring in Thailand.</title>
        <authorList>
            <person name="Gonzalez J.M."/>
            <person name="Cuecas A."/>
            <person name="Kanoksilapatham W."/>
        </authorList>
    </citation>
    <scope>NUCLEOTIDE SEQUENCE [LARGE SCALE GENOMIC DNA]</scope>
    <source>
        <strain evidence="4">FC2004</strain>
    </source>
</reference>
<dbReference type="Proteomes" id="UP000094570">
    <property type="component" value="Unassembled WGS sequence"/>
</dbReference>
<dbReference type="AlphaFoldDB" id="A0A1E3G4X7"/>
<organism evidence="3 4">
    <name type="scientific">Fervidobacterium thailandense</name>
    <dbReference type="NCBI Taxonomy" id="1008305"/>
    <lineage>
        <taxon>Bacteria</taxon>
        <taxon>Thermotogati</taxon>
        <taxon>Thermotogota</taxon>
        <taxon>Thermotogae</taxon>
        <taxon>Thermotogales</taxon>
        <taxon>Fervidobacteriaceae</taxon>
        <taxon>Fervidobacterium</taxon>
    </lineage>
</organism>
<evidence type="ECO:0000259" key="2">
    <source>
        <dbReference type="Pfam" id="PF02517"/>
    </source>
</evidence>
<evidence type="ECO:0000313" key="3">
    <source>
        <dbReference type="EMBL" id="ODN31325.1"/>
    </source>
</evidence>
<feature type="transmembrane region" description="Helical" evidence="1">
    <location>
        <begin position="266"/>
        <end position="288"/>
    </location>
</feature>
<sequence length="311" mass="36371">MLLVKIFILISLVGLLAFLKSKFYVIFLITSKSLYKFEILSGRITGRYSDFSPYFEYQFKMNDFFEVAFALLFIHTIFYFPLYVASKRLFASDRQHDESLLQKVTLSLLKILLLTVAVTLISRVFQLGFFKNYLTFNFSRQYLRENFLIYVLKAFDDSQVGFWEELTARKIILEGLISSIGFSRGFWLANFVFSFFHIFVAFEKSQNIIELLVVMLNYVLLSVVISTVYIRSRSVFCAGVFHAVTNFVEGVYRPIGQKFPWSMREAVVLMGNHWVLFGILIYLLHPVIEIVGERVTPSEKYSERWDIKLLS</sequence>
<feature type="transmembrane region" description="Helical" evidence="1">
    <location>
        <begin position="185"/>
        <end position="202"/>
    </location>
</feature>
<name>A0A1E3G4X7_9BACT</name>
<dbReference type="EMBL" id="LWAF01000001">
    <property type="protein sequence ID" value="ODN31325.1"/>
    <property type="molecule type" value="Genomic_DNA"/>
</dbReference>
<feature type="transmembrane region" description="Helical" evidence="1">
    <location>
        <begin position="6"/>
        <end position="29"/>
    </location>
</feature>
<feature type="transmembrane region" description="Helical" evidence="1">
    <location>
        <begin position="208"/>
        <end position="230"/>
    </location>
</feature>
<keyword evidence="4" id="KW-1185">Reference proteome</keyword>
<dbReference type="RefSeq" id="WP_069292237.1">
    <property type="nucleotide sequence ID" value="NZ_CP140110.1"/>
</dbReference>
<accession>A0A1E3G4X7</accession>
<feature type="domain" description="CAAX prenyl protease 2/Lysostaphin resistance protein A-like" evidence="2">
    <location>
        <begin position="160"/>
        <end position="248"/>
    </location>
</feature>
<gene>
    <name evidence="3" type="ORF">A4H02_00720</name>
</gene>
<feature type="transmembrane region" description="Helical" evidence="1">
    <location>
        <begin position="64"/>
        <end position="84"/>
    </location>
</feature>
<protein>
    <recommendedName>
        <fullName evidence="2">CAAX prenyl protease 2/Lysostaphin resistance protein A-like domain-containing protein</fullName>
    </recommendedName>
</protein>
<dbReference type="GO" id="GO:0080120">
    <property type="term" value="P:CAAX-box protein maturation"/>
    <property type="evidence" value="ECO:0007669"/>
    <property type="project" value="UniProtKB-ARBA"/>
</dbReference>
<comment type="caution">
    <text evidence="3">The sequence shown here is derived from an EMBL/GenBank/DDBJ whole genome shotgun (WGS) entry which is preliminary data.</text>
</comment>
<dbReference type="STRING" id="1008305.A4H02_00720"/>
<keyword evidence="1" id="KW-1133">Transmembrane helix</keyword>
<evidence type="ECO:0000313" key="4">
    <source>
        <dbReference type="Proteomes" id="UP000094570"/>
    </source>
</evidence>
<feature type="transmembrane region" description="Helical" evidence="1">
    <location>
        <begin position="104"/>
        <end position="125"/>
    </location>
</feature>
<dbReference type="GO" id="GO:0004175">
    <property type="term" value="F:endopeptidase activity"/>
    <property type="evidence" value="ECO:0007669"/>
    <property type="project" value="UniProtKB-ARBA"/>
</dbReference>
<evidence type="ECO:0000256" key="1">
    <source>
        <dbReference type="SAM" id="Phobius"/>
    </source>
</evidence>